<proteinExistence type="predicted"/>
<organism evidence="1 2">
    <name type="scientific">Symbiodinium natans</name>
    <dbReference type="NCBI Taxonomy" id="878477"/>
    <lineage>
        <taxon>Eukaryota</taxon>
        <taxon>Sar</taxon>
        <taxon>Alveolata</taxon>
        <taxon>Dinophyceae</taxon>
        <taxon>Suessiales</taxon>
        <taxon>Symbiodiniaceae</taxon>
        <taxon>Symbiodinium</taxon>
    </lineage>
</organism>
<dbReference type="Proteomes" id="UP000604046">
    <property type="component" value="Unassembled WGS sequence"/>
</dbReference>
<evidence type="ECO:0000313" key="1">
    <source>
        <dbReference type="EMBL" id="CAE7488188.1"/>
    </source>
</evidence>
<evidence type="ECO:0000313" key="2">
    <source>
        <dbReference type="Proteomes" id="UP000604046"/>
    </source>
</evidence>
<name>A0A812SNV4_9DINO</name>
<dbReference type="OrthoDB" id="406158at2759"/>
<sequence>MKQVIFPDGWGDHPVIPLAQLAKEILVEHPQLLFFGHGYDQLQHVQATLRTFWERFKHVWPGHEVYSLHGARLGQCIPCRIHADEGTSFRQSGIYQQSWGPILKSGSASSAHCFFYSCALAEAYKEFHAGFAAGNKTLDSITGHFVAEANDCFYNGVRGLTGQWYLVFLRLEGDLPAQAKLMHSARNFTNAPNQMCPWCLADDRDVPFGDHRNCAGWRATTSSEKPWASPSPLHLLPGGNMEQFMAKDLFHTTHVGVTRTFVASAICYLVHVGHFTPPHGAGVSVPARLKVAYSSFREHCQLVQHEMPDVKTFSRENLGWLSLAKMPETSWKGSDARLLVKWLIDYLLRPFNRDEVMEYMLTALVALDDFLRLCYEKSDRVWLDAAQCALARRLLQDFFTNYVGAAKTCHRRGQLFFNVTPKLHYLFHLEEDLAWSQSQSVWALNPACFATQMDEDYIGVVSQMSRHCHPLGAAKRTAERWLVYAWRKWQRK</sequence>
<comment type="caution">
    <text evidence="1">The sequence shown here is derived from an EMBL/GenBank/DDBJ whole genome shotgun (WGS) entry which is preliminary data.</text>
</comment>
<protein>
    <submittedName>
        <fullName evidence="1">Uncharacterized protein</fullName>
    </submittedName>
</protein>
<keyword evidence="2" id="KW-1185">Reference proteome</keyword>
<reference evidence="1" key="1">
    <citation type="submission" date="2021-02" db="EMBL/GenBank/DDBJ databases">
        <authorList>
            <person name="Dougan E. K."/>
            <person name="Rhodes N."/>
            <person name="Thang M."/>
            <person name="Chan C."/>
        </authorList>
    </citation>
    <scope>NUCLEOTIDE SEQUENCE</scope>
</reference>
<dbReference type="AlphaFoldDB" id="A0A812SNV4"/>
<accession>A0A812SNV4</accession>
<gene>
    <name evidence="1" type="ORF">SNAT2548_LOCUS27380</name>
</gene>
<dbReference type="EMBL" id="CAJNDS010002467">
    <property type="protein sequence ID" value="CAE7488188.1"/>
    <property type="molecule type" value="Genomic_DNA"/>
</dbReference>